<sequence>MQLASRSFSMEKRYDNESTNAVFRDNILLTLHYMNGNVTSKEGVVWEKIQQPARFEFTLKPNEGFAFHDQISAEFEGKIVKTTNAHFNFQDGFKTSGLLYGDGVCHLASFIHMVALEAGLTSISEVNHDFAKINEVSREFGVSIKYVPGEFANSSRQNLYIINNKLEPVTFVFDYDGVNLTVAVEQ</sequence>
<accession>A0A1F8CS47</accession>
<evidence type="ECO:0000313" key="1">
    <source>
        <dbReference type="EMBL" id="OGM79157.1"/>
    </source>
</evidence>
<reference evidence="1 2" key="1">
    <citation type="journal article" date="2016" name="Nat. Commun.">
        <title>Thousands of microbial genomes shed light on interconnected biogeochemical processes in an aquifer system.</title>
        <authorList>
            <person name="Anantharaman K."/>
            <person name="Brown C.T."/>
            <person name="Hug L.A."/>
            <person name="Sharon I."/>
            <person name="Castelle C.J."/>
            <person name="Probst A.J."/>
            <person name="Thomas B.C."/>
            <person name="Singh A."/>
            <person name="Wilkins M.J."/>
            <person name="Karaoz U."/>
            <person name="Brodie E.L."/>
            <person name="Williams K.H."/>
            <person name="Hubbard S.S."/>
            <person name="Banfield J.F."/>
        </authorList>
    </citation>
    <scope>NUCLEOTIDE SEQUENCE [LARGE SCALE GENOMIC DNA]</scope>
</reference>
<gene>
    <name evidence="1" type="ORF">A2382_02910</name>
</gene>
<comment type="caution">
    <text evidence="1">The sequence shown here is derived from an EMBL/GenBank/DDBJ whole genome shotgun (WGS) entry which is preliminary data.</text>
</comment>
<evidence type="ECO:0000313" key="2">
    <source>
        <dbReference type="Proteomes" id="UP000178999"/>
    </source>
</evidence>
<dbReference type="EMBL" id="MGHY01000019">
    <property type="protein sequence ID" value="OGM79157.1"/>
    <property type="molecule type" value="Genomic_DNA"/>
</dbReference>
<protein>
    <submittedName>
        <fullName evidence="1">Uncharacterized protein</fullName>
    </submittedName>
</protein>
<dbReference type="Proteomes" id="UP000178999">
    <property type="component" value="Unassembled WGS sequence"/>
</dbReference>
<proteinExistence type="predicted"/>
<dbReference type="AlphaFoldDB" id="A0A1F8CS47"/>
<name>A0A1F8CS47_9BACT</name>
<organism evidence="1 2">
    <name type="scientific">Candidatus Woesebacteria bacterium RIFOXYB1_FULL_38_16</name>
    <dbReference type="NCBI Taxonomy" id="1802538"/>
    <lineage>
        <taxon>Bacteria</taxon>
        <taxon>Candidatus Woeseibacteriota</taxon>
    </lineage>
</organism>